<name>W0VCD2_9BURK</name>
<organism evidence="2 3">
    <name type="scientific">Janthinobacterium agaricidamnosum NBRC 102515 = DSM 9628</name>
    <dbReference type="NCBI Taxonomy" id="1349767"/>
    <lineage>
        <taxon>Bacteria</taxon>
        <taxon>Pseudomonadati</taxon>
        <taxon>Pseudomonadota</taxon>
        <taxon>Betaproteobacteria</taxon>
        <taxon>Burkholderiales</taxon>
        <taxon>Oxalobacteraceae</taxon>
        <taxon>Janthinobacterium</taxon>
    </lineage>
</organism>
<dbReference type="GO" id="GO:0006808">
    <property type="term" value="P:regulation of nitrogen utilization"/>
    <property type="evidence" value="ECO:0007669"/>
    <property type="project" value="InterPro"/>
</dbReference>
<dbReference type="Gene3D" id="3.30.70.120">
    <property type="match status" value="1"/>
</dbReference>
<evidence type="ECO:0000313" key="2">
    <source>
        <dbReference type="EMBL" id="CDG85325.1"/>
    </source>
</evidence>
<dbReference type="AlphaFoldDB" id="W0VCD2"/>
<dbReference type="EMBL" id="HG322949">
    <property type="protein sequence ID" value="CDG85325.1"/>
    <property type="molecule type" value="Genomic_DNA"/>
</dbReference>
<dbReference type="InterPro" id="IPR002187">
    <property type="entry name" value="N-reg_PII"/>
</dbReference>
<protein>
    <submittedName>
        <fullName evidence="2">Nitrogen regulatory P-II family protein</fullName>
    </submittedName>
</protein>
<accession>W0VCD2</accession>
<dbReference type="SUPFAM" id="SSF54913">
    <property type="entry name" value="GlnB-like"/>
    <property type="match status" value="1"/>
</dbReference>
<proteinExistence type="predicted"/>
<dbReference type="RefSeq" id="WP_038496582.1">
    <property type="nucleotide sequence ID" value="NZ_BCTH01000064.1"/>
</dbReference>
<dbReference type="InterPro" id="IPR011322">
    <property type="entry name" value="N-reg_PII-like_a/b"/>
</dbReference>
<gene>
    <name evidence="2" type="ORF">GJA_4720</name>
</gene>
<dbReference type="HOGENOM" id="CLU_1978503_0_0_4"/>
<evidence type="ECO:0000256" key="1">
    <source>
        <dbReference type="PIRSR" id="PIRSR602187-50"/>
    </source>
</evidence>
<keyword evidence="3" id="KW-1185">Reference proteome</keyword>
<feature type="modified residue" description="O-UMP-tyrosine" evidence="1">
    <location>
        <position position="51"/>
    </location>
</feature>
<dbReference type="PROSITE" id="PS51343">
    <property type="entry name" value="PII_GLNB_DOM"/>
    <property type="match status" value="1"/>
</dbReference>
<reference evidence="2 3" key="1">
    <citation type="journal article" date="2015" name="Genome Announc.">
        <title>Genome Sequence of Mushroom Soft-Rot Pathogen Janthinobacterium agaricidamnosum.</title>
        <authorList>
            <person name="Graupner K."/>
            <person name="Lackner G."/>
            <person name="Hertweck C."/>
        </authorList>
    </citation>
    <scope>NUCLEOTIDE SEQUENCE [LARGE SCALE GENOMIC DNA]</scope>
    <source>
        <strain evidence="3">NBRC 102515 / DSM 9628</strain>
    </source>
</reference>
<dbReference type="Proteomes" id="UP000027604">
    <property type="component" value="Chromosome I"/>
</dbReference>
<keyword evidence="1" id="KW-0597">Phosphoprotein</keyword>
<dbReference type="KEGG" id="jag:GJA_4720"/>
<dbReference type="PATRIC" id="fig|1349767.4.peg.1348"/>
<evidence type="ECO:0000313" key="3">
    <source>
        <dbReference type="Proteomes" id="UP000027604"/>
    </source>
</evidence>
<dbReference type="GO" id="GO:0030234">
    <property type="term" value="F:enzyme regulator activity"/>
    <property type="evidence" value="ECO:0007669"/>
    <property type="project" value="InterPro"/>
</dbReference>
<dbReference type="STRING" id="1349767.GJA_4720"/>
<dbReference type="OrthoDB" id="9802729at2"/>
<dbReference type="InterPro" id="IPR015867">
    <property type="entry name" value="N-reg_PII/ATP_PRibTrfase_C"/>
</dbReference>
<sequence>MKLVSATIRPGALDDVYRTLLRIGIDDMNATMIKTAGCQPAKAERYGDDAYLVGDTDAVRLDIEVSGWQVRQVIDAIAVAAGASQCVVHDLMRSAGIDIDIDINGGTDAILPPIQSMIEESTLSIC</sequence>